<dbReference type="Pfam" id="PF06776">
    <property type="entry name" value="IalB"/>
    <property type="match status" value="1"/>
</dbReference>
<gene>
    <name evidence="2" type="ORF">IED13_10515</name>
</gene>
<dbReference type="AlphaFoldDB" id="A0A927I039"/>
<reference evidence="2" key="1">
    <citation type="submission" date="2020-09" db="EMBL/GenBank/DDBJ databases">
        <title>Bosea spartocytisi sp. nov. a root nodule endophyte of Spartocytisus supranubius in the high mountain ecosystem fo the Teide National Park (Canary Islands, Spain).</title>
        <authorList>
            <person name="Pulido-Suarez L."/>
            <person name="Peix A."/>
            <person name="Igual J.M."/>
            <person name="Socas-Perez N."/>
            <person name="Velazquez E."/>
            <person name="Flores-Felix J.D."/>
            <person name="Leon-Barrios M."/>
        </authorList>
    </citation>
    <scope>NUCLEOTIDE SEQUENCE</scope>
    <source>
        <strain evidence="2">SSUT16</strain>
    </source>
</reference>
<protein>
    <submittedName>
        <fullName evidence="2">Uncharacterized protein</fullName>
    </submittedName>
</protein>
<keyword evidence="1" id="KW-0732">Signal</keyword>
<feature type="signal peptide" evidence="1">
    <location>
        <begin position="1"/>
        <end position="21"/>
    </location>
</feature>
<organism evidence="2 3">
    <name type="scientific">Bosea spartocytisi</name>
    <dbReference type="NCBI Taxonomy" id="2773451"/>
    <lineage>
        <taxon>Bacteria</taxon>
        <taxon>Pseudomonadati</taxon>
        <taxon>Pseudomonadota</taxon>
        <taxon>Alphaproteobacteria</taxon>
        <taxon>Hyphomicrobiales</taxon>
        <taxon>Boseaceae</taxon>
        <taxon>Bosea</taxon>
    </lineage>
</organism>
<name>A0A927I039_9HYPH</name>
<proteinExistence type="predicted"/>
<dbReference type="Proteomes" id="UP000619295">
    <property type="component" value="Unassembled WGS sequence"/>
</dbReference>
<dbReference type="RefSeq" id="WP_038362839.1">
    <property type="nucleotide sequence ID" value="NZ_JACXWY010000005.1"/>
</dbReference>
<comment type="caution">
    <text evidence="2">The sequence shown here is derived from an EMBL/GenBank/DDBJ whole genome shotgun (WGS) entry which is preliminary data.</text>
</comment>
<keyword evidence="3" id="KW-1185">Reference proteome</keyword>
<dbReference type="InterPro" id="IPR010642">
    <property type="entry name" value="Invasion_prot_B"/>
</dbReference>
<feature type="chain" id="PRO_5036744108" evidence="1">
    <location>
        <begin position="22"/>
        <end position="171"/>
    </location>
</feature>
<dbReference type="InterPro" id="IPR038696">
    <property type="entry name" value="IalB_sf"/>
</dbReference>
<evidence type="ECO:0000313" key="2">
    <source>
        <dbReference type="EMBL" id="MBD3846131.1"/>
    </source>
</evidence>
<sequence length="171" mass="18133">MIKTTLSAICLALLTSTGAEAASAKSLGQFNAWSAAAYDKDNSTRCFIMSSPTAENPSGLRHGEVFFFVQTGNNGTNTESSFQTGYSFATNSTVTVTIGDEEFRMLTEGNNAWLEKVEREPALLAAMRAGSDMVLEARSARGNATSYTFSLAGVTAASRLLQRCDTAAAQS</sequence>
<evidence type="ECO:0000256" key="1">
    <source>
        <dbReference type="SAM" id="SignalP"/>
    </source>
</evidence>
<dbReference type="EMBL" id="JACXWY010000005">
    <property type="protein sequence ID" value="MBD3846131.1"/>
    <property type="molecule type" value="Genomic_DNA"/>
</dbReference>
<accession>A0A927I039</accession>
<evidence type="ECO:0000313" key="3">
    <source>
        <dbReference type="Proteomes" id="UP000619295"/>
    </source>
</evidence>
<dbReference type="Gene3D" id="2.60.40.1880">
    <property type="entry name" value="Invasion associated locus B (IalB) protein"/>
    <property type="match status" value="1"/>
</dbReference>